<evidence type="ECO:0000313" key="2">
    <source>
        <dbReference type="EMBL" id="RFO98950.1"/>
    </source>
</evidence>
<dbReference type="Proteomes" id="UP000260665">
    <property type="component" value="Unassembled WGS sequence"/>
</dbReference>
<dbReference type="InterPro" id="IPR005802">
    <property type="entry name" value="ADC_synth_comp_1"/>
</dbReference>
<dbReference type="InterPro" id="IPR036038">
    <property type="entry name" value="Aminotransferase-like"/>
</dbReference>
<comment type="caution">
    <text evidence="2">The sequence shown here is derived from an EMBL/GenBank/DDBJ whole genome shotgun (WGS) entry which is preliminary data.</text>
</comment>
<proteinExistence type="predicted"/>
<dbReference type="SUPFAM" id="SSF56322">
    <property type="entry name" value="ADC synthase"/>
    <property type="match status" value="1"/>
</dbReference>
<dbReference type="PANTHER" id="PTHR11236">
    <property type="entry name" value="AMINOBENZOATE/ANTHRANILATE SYNTHASE"/>
    <property type="match status" value="1"/>
</dbReference>
<evidence type="ECO:0000259" key="1">
    <source>
        <dbReference type="Pfam" id="PF00425"/>
    </source>
</evidence>
<dbReference type="PRINTS" id="PR00095">
    <property type="entry name" value="ANTSNTHASEI"/>
</dbReference>
<dbReference type="InterPro" id="IPR001544">
    <property type="entry name" value="Aminotrans_IV"/>
</dbReference>
<name>A0A3E1RK47_9BURK</name>
<feature type="domain" description="Chorismate-utilising enzyme C-terminal" evidence="1">
    <location>
        <begin position="127"/>
        <end position="391"/>
    </location>
</feature>
<dbReference type="GO" id="GO:0000162">
    <property type="term" value="P:L-tryptophan biosynthetic process"/>
    <property type="evidence" value="ECO:0007669"/>
    <property type="project" value="TreeGrafter"/>
</dbReference>
<dbReference type="InterPro" id="IPR019999">
    <property type="entry name" value="Anth_synth_I-like"/>
</dbReference>
<dbReference type="NCBIfam" id="TIGR00553">
    <property type="entry name" value="pabB"/>
    <property type="match status" value="1"/>
</dbReference>
<dbReference type="Gene3D" id="3.20.10.10">
    <property type="entry name" value="D-amino Acid Aminotransferase, subunit A, domain 2"/>
    <property type="match status" value="1"/>
</dbReference>
<sequence length="618" mass="67128">MDTVFVLLDDCHATAAAPTSRLYSAFVREHRCTNPLNLDAVWQAVAADQARGLHAAVFADYEWGAKLLQAGHRHLPKSDGSSLRVLMFQTLQHLSTEAVAEWLAARDGSDAPTPAGICDLQPNVDAARFNADIARIRSLISQGETYQVNYTFNKHGSHYGTPVGLYRRLRAMQPVAFGVLAALPQDHWVLSSSPELFVRNEKGHLTTRPMKGTASRLADSAQDAARAHWLAHDAKNRSENVMIVDLLRNDLGRISEIGSVHVPKLFAVETYRTVHQMTSTVESTLLPGLDFPAVLRALFPCGSITGAPKVHTMDLIAQLESEPRGLYCGAIGWVDAPQAGEAVGGFCLSVAIRTLLLGPEAQGLRPATLGVGGGIVLDSEAQDEFAETQAKARFLTRMDPGFTLFETLRVSRGQVRHLVQHLQRLQTSARTLGFQMDEATVRAALAQQVQALDASQTWRLRLDLQHDGGLRWQHAAVAPLPAGAARLVLSNNAVPPQEAPLLNHKTSLRTAYDAAIQKAMAHGAFDALFLNAQGEVTEGARSTLFAKLNGHWYTPPLASGVLSGVLRGRLLARCPGIVEKRLSLQDVQNAQELRIGSALRGLQRAAWLRDAQGKVVLV</sequence>
<dbReference type="InterPro" id="IPR043132">
    <property type="entry name" value="BCAT-like_C"/>
</dbReference>
<keyword evidence="3" id="KW-1185">Reference proteome</keyword>
<reference evidence="2 3" key="1">
    <citation type="submission" date="2018-05" db="EMBL/GenBank/DDBJ databases">
        <title>Rhodoferax soyangensis sp.nov., isolated from an oligotrophic freshwater lake.</title>
        <authorList>
            <person name="Park M."/>
        </authorList>
    </citation>
    <scope>NUCLEOTIDE SEQUENCE [LARGE SCALE GENOMIC DNA]</scope>
    <source>
        <strain evidence="2 3">IMCC26218</strain>
    </source>
</reference>
<dbReference type="Gene3D" id="3.60.120.10">
    <property type="entry name" value="Anthranilate synthase"/>
    <property type="match status" value="1"/>
</dbReference>
<dbReference type="EMBL" id="QFZK01000001">
    <property type="protein sequence ID" value="RFO98950.1"/>
    <property type="molecule type" value="Genomic_DNA"/>
</dbReference>
<dbReference type="PANTHER" id="PTHR11236:SF50">
    <property type="entry name" value="AMINODEOXYCHORISMATE SYNTHASE COMPONENT 1"/>
    <property type="match status" value="1"/>
</dbReference>
<dbReference type="InterPro" id="IPR005801">
    <property type="entry name" value="ADC_synthase"/>
</dbReference>
<dbReference type="AlphaFoldDB" id="A0A3E1RK47"/>
<dbReference type="SUPFAM" id="SSF56752">
    <property type="entry name" value="D-aminoacid aminotransferase-like PLP-dependent enzymes"/>
    <property type="match status" value="1"/>
</dbReference>
<dbReference type="Pfam" id="PF01063">
    <property type="entry name" value="Aminotran_4"/>
    <property type="match status" value="1"/>
</dbReference>
<dbReference type="RefSeq" id="WP_117174026.1">
    <property type="nucleotide sequence ID" value="NZ_QFZK01000001.1"/>
</dbReference>
<organism evidence="2 3">
    <name type="scientific">Rhodoferax lacus</name>
    <dbReference type="NCBI Taxonomy" id="2184758"/>
    <lineage>
        <taxon>Bacteria</taxon>
        <taxon>Pseudomonadati</taxon>
        <taxon>Pseudomonadota</taxon>
        <taxon>Betaproteobacteria</taxon>
        <taxon>Burkholderiales</taxon>
        <taxon>Comamonadaceae</taxon>
        <taxon>Rhodoferax</taxon>
    </lineage>
</organism>
<dbReference type="Pfam" id="PF00425">
    <property type="entry name" value="Chorismate_bind"/>
    <property type="match status" value="1"/>
</dbReference>
<accession>A0A3E1RK47</accession>
<evidence type="ECO:0000313" key="3">
    <source>
        <dbReference type="Proteomes" id="UP000260665"/>
    </source>
</evidence>
<dbReference type="GO" id="GO:0046820">
    <property type="term" value="F:4-amino-4-deoxychorismate synthase activity"/>
    <property type="evidence" value="ECO:0007669"/>
    <property type="project" value="TreeGrafter"/>
</dbReference>
<dbReference type="GO" id="GO:0009396">
    <property type="term" value="P:folic acid-containing compound biosynthetic process"/>
    <property type="evidence" value="ECO:0007669"/>
    <property type="project" value="InterPro"/>
</dbReference>
<dbReference type="OrthoDB" id="9803598at2"/>
<dbReference type="InterPro" id="IPR043131">
    <property type="entry name" value="BCAT-like_N"/>
</dbReference>
<dbReference type="InterPro" id="IPR015890">
    <property type="entry name" value="Chorismate_C"/>
</dbReference>
<gene>
    <name evidence="2" type="primary">pabB</name>
    <name evidence="2" type="ORF">DIC66_03500</name>
</gene>
<protein>
    <submittedName>
        <fullName evidence="2">Aminodeoxychorismate synthase component I</fullName>
    </submittedName>
</protein>
<dbReference type="Gene3D" id="3.30.470.10">
    <property type="match status" value="1"/>
</dbReference>